<dbReference type="GO" id="GO:0030425">
    <property type="term" value="C:dendrite"/>
    <property type="evidence" value="ECO:0007669"/>
    <property type="project" value="UniProtKB-SubCell"/>
</dbReference>
<dbReference type="InterPro" id="IPR001680">
    <property type="entry name" value="WD40_rpt"/>
</dbReference>
<evidence type="ECO:0000256" key="16">
    <source>
        <dbReference type="PROSITE-ProRule" id="PRU00221"/>
    </source>
</evidence>
<feature type="compositionally biased region" description="Basic residues" evidence="19">
    <location>
        <begin position="630"/>
        <end position="641"/>
    </location>
</feature>
<evidence type="ECO:0000256" key="7">
    <source>
        <dbReference type="ARBA" id="ARBA00022574"/>
    </source>
</evidence>
<dbReference type="InterPro" id="IPR019821">
    <property type="entry name" value="Kinesin_motor_CS"/>
</dbReference>
<dbReference type="SMART" id="SM00320">
    <property type="entry name" value="WD40"/>
    <property type="match status" value="7"/>
</dbReference>
<dbReference type="PRINTS" id="PR00380">
    <property type="entry name" value="KINESINHEAVY"/>
</dbReference>
<keyword evidence="5" id="KW-0963">Cytoplasm</keyword>
<keyword evidence="22" id="KW-1185">Reference proteome</keyword>
<feature type="region of interest" description="Disordered" evidence="19">
    <location>
        <begin position="163"/>
        <end position="187"/>
    </location>
</feature>
<dbReference type="GO" id="GO:0007018">
    <property type="term" value="P:microtubule-based movement"/>
    <property type="evidence" value="ECO:0007669"/>
    <property type="project" value="InterPro"/>
</dbReference>
<protein>
    <recommendedName>
        <fullName evidence="20">Kinesin motor domain-containing protein</fullName>
    </recommendedName>
</protein>
<dbReference type="SUPFAM" id="SSF46579">
    <property type="entry name" value="Prefoldin"/>
    <property type="match status" value="1"/>
</dbReference>
<feature type="repeat" description="WD" evidence="16">
    <location>
        <begin position="1867"/>
        <end position="1899"/>
    </location>
</feature>
<dbReference type="InterPro" id="IPR056532">
    <property type="entry name" value="KIF21A/B_hel_2"/>
</dbReference>
<evidence type="ECO:0000256" key="12">
    <source>
        <dbReference type="ARBA" id="ARBA00023054"/>
    </source>
</evidence>
<feature type="region of interest" description="Disordered" evidence="19">
    <location>
        <begin position="854"/>
        <end position="879"/>
    </location>
</feature>
<comment type="subcellular location">
    <subcellularLocation>
        <location evidence="3">Cell projection</location>
        <location evidence="3">Axon</location>
    </subcellularLocation>
    <subcellularLocation>
        <location evidence="2">Cell projection</location>
        <location evidence="2">Dendrite</location>
    </subcellularLocation>
    <subcellularLocation>
        <location evidence="4">Cell projection</location>
        <location evidence="4">Growth cone</location>
    </subcellularLocation>
    <subcellularLocation>
        <location evidence="1">Cytoplasm</location>
        <location evidence="1">Cytoskeleton</location>
    </subcellularLocation>
</comment>
<feature type="region of interest" description="Disordered" evidence="19">
    <location>
        <begin position="1137"/>
        <end position="1165"/>
    </location>
</feature>
<dbReference type="Proteomes" id="UP001177744">
    <property type="component" value="Unassembled WGS sequence"/>
</dbReference>
<dbReference type="PROSITE" id="PS00678">
    <property type="entry name" value="WD_REPEATS_1"/>
    <property type="match status" value="1"/>
</dbReference>
<dbReference type="PANTHER" id="PTHR47969:SF32">
    <property type="entry name" value="KINESIN-LIKE PROTEIN KIF21B ISOFORM X1"/>
    <property type="match status" value="1"/>
</dbReference>
<feature type="compositionally biased region" description="Acidic residues" evidence="19">
    <location>
        <begin position="671"/>
        <end position="720"/>
    </location>
</feature>
<gene>
    <name evidence="21" type="ORF">QTO34_012368</name>
</gene>
<dbReference type="Pfam" id="PF00400">
    <property type="entry name" value="WD40"/>
    <property type="match status" value="7"/>
</dbReference>
<dbReference type="InterPro" id="IPR001752">
    <property type="entry name" value="Kinesin_motor_dom"/>
</dbReference>
<dbReference type="GO" id="GO:0003777">
    <property type="term" value="F:microtubule motor activity"/>
    <property type="evidence" value="ECO:0007669"/>
    <property type="project" value="InterPro"/>
</dbReference>
<keyword evidence="8" id="KW-0493">Microtubule</keyword>
<feature type="region of interest" description="Disordered" evidence="19">
    <location>
        <begin position="1084"/>
        <end position="1120"/>
    </location>
</feature>
<dbReference type="SUPFAM" id="SSF50978">
    <property type="entry name" value="WD40 repeat-like"/>
    <property type="match status" value="1"/>
</dbReference>
<dbReference type="GO" id="GO:0005524">
    <property type="term" value="F:ATP binding"/>
    <property type="evidence" value="ECO:0007669"/>
    <property type="project" value="UniProtKB-KW"/>
</dbReference>
<dbReference type="CDD" id="cd01372">
    <property type="entry name" value="KISc_KIF4"/>
    <property type="match status" value="1"/>
</dbReference>
<evidence type="ECO:0000256" key="4">
    <source>
        <dbReference type="ARBA" id="ARBA00004624"/>
    </source>
</evidence>
<dbReference type="SUPFAM" id="SSF52540">
    <property type="entry name" value="P-loop containing nucleoside triphosphate hydrolases"/>
    <property type="match status" value="1"/>
</dbReference>
<dbReference type="Gene3D" id="2.130.10.10">
    <property type="entry name" value="YVTN repeat-like/Quinoprotein amine dehydrogenase"/>
    <property type="match status" value="2"/>
</dbReference>
<accession>A0AA40LCA7</accession>
<dbReference type="GO" id="GO:0030426">
    <property type="term" value="C:growth cone"/>
    <property type="evidence" value="ECO:0007669"/>
    <property type="project" value="UniProtKB-SubCell"/>
</dbReference>
<keyword evidence="10" id="KW-0547">Nucleotide-binding</keyword>
<dbReference type="FunFam" id="2.130.10.10:FF:000490">
    <property type="entry name" value="Kinesin family member 21B"/>
    <property type="match status" value="1"/>
</dbReference>
<feature type="coiled-coil region" evidence="18">
    <location>
        <begin position="1187"/>
        <end position="1269"/>
    </location>
</feature>
<keyword evidence="9" id="KW-0677">Repeat</keyword>
<feature type="coiled-coil region" evidence="18">
    <location>
        <begin position="1038"/>
        <end position="1072"/>
    </location>
</feature>
<feature type="compositionally biased region" description="Polar residues" evidence="19">
    <location>
        <begin position="1478"/>
        <end position="1501"/>
    </location>
</feature>
<dbReference type="InterPro" id="IPR036961">
    <property type="entry name" value="Kinesin_motor_dom_sf"/>
</dbReference>
<feature type="region of interest" description="Disordered" evidence="19">
    <location>
        <begin position="95"/>
        <end position="118"/>
    </location>
</feature>
<keyword evidence="6" id="KW-0597">Phosphoprotein</keyword>
<evidence type="ECO:0000256" key="19">
    <source>
        <dbReference type="SAM" id="MobiDB-lite"/>
    </source>
</evidence>
<evidence type="ECO:0000313" key="21">
    <source>
        <dbReference type="EMBL" id="KAK1327946.1"/>
    </source>
</evidence>
<feature type="region of interest" description="Disordered" evidence="19">
    <location>
        <begin position="1478"/>
        <end position="1535"/>
    </location>
</feature>
<evidence type="ECO:0000256" key="17">
    <source>
        <dbReference type="PROSITE-ProRule" id="PRU00283"/>
    </source>
</evidence>
<evidence type="ECO:0000256" key="14">
    <source>
        <dbReference type="ARBA" id="ARBA00023212"/>
    </source>
</evidence>
<evidence type="ECO:0000256" key="18">
    <source>
        <dbReference type="SAM" id="Coils"/>
    </source>
</evidence>
<feature type="domain" description="Kinesin motor" evidence="20">
    <location>
        <begin position="8"/>
        <end position="447"/>
    </location>
</feature>
<evidence type="ECO:0000256" key="9">
    <source>
        <dbReference type="ARBA" id="ARBA00022737"/>
    </source>
</evidence>
<evidence type="ECO:0000256" key="11">
    <source>
        <dbReference type="ARBA" id="ARBA00022840"/>
    </source>
</evidence>
<evidence type="ECO:0000256" key="3">
    <source>
        <dbReference type="ARBA" id="ARBA00004489"/>
    </source>
</evidence>
<feature type="repeat" description="WD" evidence="16">
    <location>
        <begin position="1784"/>
        <end position="1823"/>
    </location>
</feature>
<evidence type="ECO:0000256" key="13">
    <source>
        <dbReference type="ARBA" id="ARBA00023175"/>
    </source>
</evidence>
<evidence type="ECO:0000256" key="2">
    <source>
        <dbReference type="ARBA" id="ARBA00004279"/>
    </source>
</evidence>
<dbReference type="GO" id="GO:0007052">
    <property type="term" value="P:mitotic spindle organization"/>
    <property type="evidence" value="ECO:0007669"/>
    <property type="project" value="TreeGrafter"/>
</dbReference>
<dbReference type="InterPro" id="IPR056533">
    <property type="entry name" value="KIF21A/B_hel_1"/>
</dbReference>
<dbReference type="GO" id="GO:0005874">
    <property type="term" value="C:microtubule"/>
    <property type="evidence" value="ECO:0007669"/>
    <property type="project" value="UniProtKB-KW"/>
</dbReference>
<keyword evidence="12 18" id="KW-0175">Coiled coil</keyword>
<dbReference type="FunFam" id="2.130.10.10:FF:000233">
    <property type="entry name" value="Kinesin family member 21A"/>
    <property type="match status" value="1"/>
</dbReference>
<keyword evidence="15" id="KW-0966">Cell projection</keyword>
<evidence type="ECO:0000256" key="15">
    <source>
        <dbReference type="ARBA" id="ARBA00023273"/>
    </source>
</evidence>
<feature type="repeat" description="WD" evidence="16">
    <location>
        <begin position="1588"/>
        <end position="1627"/>
    </location>
</feature>
<keyword evidence="11" id="KW-0067">ATP-binding</keyword>
<dbReference type="Gene3D" id="3.40.850.10">
    <property type="entry name" value="Kinesin motor domain"/>
    <property type="match status" value="2"/>
</dbReference>
<feature type="compositionally biased region" description="Low complexity" evidence="19">
    <location>
        <begin position="1100"/>
        <end position="1119"/>
    </location>
</feature>
<dbReference type="Pfam" id="PF23204">
    <property type="entry name" value="KIF21A_2nd"/>
    <property type="match status" value="1"/>
</dbReference>
<dbReference type="Pfam" id="PF23203">
    <property type="entry name" value="KIF21A"/>
    <property type="match status" value="1"/>
</dbReference>
<feature type="coiled-coil region" evidence="18">
    <location>
        <begin position="555"/>
        <end position="582"/>
    </location>
</feature>
<dbReference type="Pfam" id="PF25764">
    <property type="entry name" value="KIF21A_4th"/>
    <property type="match status" value="1"/>
</dbReference>
<evidence type="ECO:0000313" key="22">
    <source>
        <dbReference type="Proteomes" id="UP001177744"/>
    </source>
</evidence>
<dbReference type="Pfam" id="PF00225">
    <property type="entry name" value="Kinesin"/>
    <property type="match status" value="2"/>
</dbReference>
<dbReference type="PANTHER" id="PTHR47969">
    <property type="entry name" value="CHROMOSOME-ASSOCIATED KINESIN KIF4A-RELATED"/>
    <property type="match status" value="1"/>
</dbReference>
<name>A0AA40LCA7_CNENI</name>
<dbReference type="PROSITE" id="PS50082">
    <property type="entry name" value="WD_REPEATS_2"/>
    <property type="match status" value="4"/>
</dbReference>
<dbReference type="GO" id="GO:0005875">
    <property type="term" value="C:microtubule associated complex"/>
    <property type="evidence" value="ECO:0007669"/>
    <property type="project" value="TreeGrafter"/>
</dbReference>
<evidence type="ECO:0000256" key="10">
    <source>
        <dbReference type="ARBA" id="ARBA00022741"/>
    </source>
</evidence>
<sequence length="1906" mass="208993">MAGQGDCCVKVAVRIRPQLSKEKIEGCHICTSVTPGEPQVLLGKDKAFTYDFVFDLDTWQEHVYATCVRRLIEGCFEGYNATVLAYGQVSPRAPRGHAGLTHQPAMGESSNPEPGRGPGVHVVPGCHRGAGSQPGRLPRGAALRPGRAHPAWRLGDADGGREDIHHGHRLRHGGHGGGAGHHPQGHRAPLRGIAERQQRAREQGVAGPEFKVSAQFLELYNEEILDLFDATRDPDARHRRSNIKIHEDANGGIYTTGVTSASSTPRRRCASCPGSGLIQCLRQGALSRTTASTQMNVQSSRSHAIFTIHLCQMRVCAQPDPVHAAVTGLPEGAAPAREYETLTAKFHFVDLAGSERLKRTGATGERAKEGISINCGLLALGNVISALGDQSKKAVHVPYRDSKLTRLLQDSLGGNSQTIMIACVSPSDRDFMETLNTLKYANRARNIKNKVVVNQDKTSQQISALRAEIARLQMELMEYKAGKRVIGEDGSEGYSDLFRENAMLQKENGALRLRVKAMQEAIDAINSRVTHLMSQEANLLLAKAGDGNEAIGALIQTYIREIEELRTKLLESEAMNESLRRSLSRASARGPYSLGASPAAPGLGGSPASCMEDASEVIRRAKQDLERLKKKEVRQRRKRRAGLAPNPACPSPPGSPEKEAFKKRAKLQQENSEETDENEDNEVEEEEEDPDESGCEEEEGREDEDEDSGSEESLVDSDSDPEAKEVNFQADLADLTCEIEIKQKLIDELENSQRRLQTLKHQYEEKLILLQNKIRDTQLERDRVLQNLSTMECYTEEKANKIKADYERRLREMHRDLQKLQAAQKEHARLLKNQSRYERELKKLQAEVAEMKKAKVGPGGGGGVTSGPTHPPRSSPCRSLASSTLTWSWGWSLTLPPSAPPRTPPRQQRSKCSVHTGSLASCSLAGPRTAGPRTVALGRGTGAGGREGRGGTWLGWWVAQEVRQLSACGGVGGGPQGPPGRLPGCPPPPAQRPHSLQRVGTCLARPVPPLPVQVALMKQMREEQQRRRLVETKRNREIAQLKKEQRRQEFQIRALESQKRQQELVLRRKTQEVSALRRLAKPMSERVAGRVGPKPPTLDSGAEVSASTTSSEAESGARSVSTIVRQWNRKVNHFLGDHPAATGHGARPARKKFQKKGAGQSSSKAARLKWQSLERRVIDIVMQRMTLVNLEADMERLIKKREELFLLQEALRGKRERLQAESPEEKGLQELAEEMEALAANIDYINDSISDCQATIVQLEEAKEELDSTDTSVVISSCSLAEARLLLDNFLKASIDKGLQVAQKEAQIRLLEGRLRQTDLAGSSQNHLLLDALREKAEAHPELQALLYNVQQENGYASTDEEVSEFSEGSFSQSFTMKGSSSHDDFKFKKPERRAQGGVWRVHASPLRDGGPPRRVLPSQGEPTLSAQIKAASAECLGPPLDSSTKNITKSLASLVEITEDGVGFSVRDLYPRDKVSRTVSLPTRGSTFPRQSRATDTSPLTRRKSYDRGQPVRSTDVGFTPPSSPPTRPRNDRNVFSRLTSNQSQGSALDKSDDSDSSMSEVLRGIITPVGGAKGGRTAPLQCVSLAEGHTKPVLCLDATDELLFTGSKDRSCKLWNLVTGQEIAALKGHPNNVVSIKYCRHSGLVFSVSTSYVRVWDIRDSAKCIRTLTSSGQVISGDACAATSTRALTSAQGEHQINQIALSPSGTMLYAASGNAVRIWELSRFQPVGKLTGHIGPVMCLTVTQTASQHDLVVTGSKDHYVKMFELGECAAGTIGPTHNFEPPHYDGIECLAIHGDVLFSGSRDNGIKKWDLEQQELIQQIPNAHKDWVCALAFVPGRPMLLSACRAGLIKVWNVDNFTPVGEIKGHDSPINAVCTNGKHIFTASSDLTVKFWSVRRLPRGPP</sequence>
<dbReference type="InterPro" id="IPR027640">
    <property type="entry name" value="Kinesin-like_fam"/>
</dbReference>
<evidence type="ECO:0000256" key="1">
    <source>
        <dbReference type="ARBA" id="ARBA00004245"/>
    </source>
</evidence>
<evidence type="ECO:0000256" key="6">
    <source>
        <dbReference type="ARBA" id="ARBA00022553"/>
    </source>
</evidence>
<dbReference type="GO" id="GO:0051231">
    <property type="term" value="P:spindle elongation"/>
    <property type="evidence" value="ECO:0007669"/>
    <property type="project" value="TreeGrafter"/>
</dbReference>
<comment type="similarity">
    <text evidence="17">Belongs to the TRAFAC class myosin-kinesin ATPase superfamily. Kinesin family.</text>
</comment>
<dbReference type="CDD" id="cd22262">
    <property type="entry name" value="Rcc_KIF21B"/>
    <property type="match status" value="1"/>
</dbReference>
<evidence type="ECO:0000256" key="5">
    <source>
        <dbReference type="ARBA" id="ARBA00022490"/>
    </source>
</evidence>
<dbReference type="PROSITE" id="PS00411">
    <property type="entry name" value="KINESIN_MOTOR_1"/>
    <property type="match status" value="1"/>
</dbReference>
<feature type="coiled-coil region" evidence="18">
    <location>
        <begin position="732"/>
        <end position="854"/>
    </location>
</feature>
<dbReference type="EMBL" id="JAULJE010000024">
    <property type="protein sequence ID" value="KAK1327946.1"/>
    <property type="molecule type" value="Genomic_DNA"/>
</dbReference>
<dbReference type="PROSITE" id="PS50067">
    <property type="entry name" value="KINESIN_MOTOR_2"/>
    <property type="match status" value="1"/>
</dbReference>
<dbReference type="SMART" id="SM00129">
    <property type="entry name" value="KISc"/>
    <property type="match status" value="1"/>
</dbReference>
<dbReference type="InterPro" id="IPR036322">
    <property type="entry name" value="WD40_repeat_dom_sf"/>
</dbReference>
<dbReference type="InterPro" id="IPR019775">
    <property type="entry name" value="WD40_repeat_CS"/>
</dbReference>
<dbReference type="InterPro" id="IPR015943">
    <property type="entry name" value="WD40/YVTN_repeat-like_dom_sf"/>
</dbReference>
<dbReference type="FunFam" id="3.40.850.10:FF:000166">
    <property type="entry name" value="Kinesin family member 21B"/>
    <property type="match status" value="1"/>
</dbReference>
<reference evidence="21" key="1">
    <citation type="submission" date="2023-06" db="EMBL/GenBank/DDBJ databases">
        <title>Reference genome for the Northern bat (Eptesicus nilssonii), a most northern bat species.</title>
        <authorList>
            <person name="Laine V.N."/>
            <person name="Pulliainen A.T."/>
            <person name="Lilley T.M."/>
        </authorList>
    </citation>
    <scope>NUCLEOTIDE SEQUENCE</scope>
    <source>
        <strain evidence="21">BLF_Eptnil</strain>
        <tissue evidence="21">Kidney</tissue>
    </source>
</reference>
<proteinExistence type="inferred from homology"/>
<dbReference type="CDD" id="cd00200">
    <property type="entry name" value="WD40"/>
    <property type="match status" value="1"/>
</dbReference>
<keyword evidence="13" id="KW-0505">Motor protein</keyword>
<organism evidence="21 22">
    <name type="scientific">Cnephaeus nilssonii</name>
    <name type="common">Northern bat</name>
    <name type="synonym">Eptesicus nilssonii</name>
    <dbReference type="NCBI Taxonomy" id="3371016"/>
    <lineage>
        <taxon>Eukaryota</taxon>
        <taxon>Metazoa</taxon>
        <taxon>Chordata</taxon>
        <taxon>Craniata</taxon>
        <taxon>Vertebrata</taxon>
        <taxon>Euteleostomi</taxon>
        <taxon>Mammalia</taxon>
        <taxon>Eutheria</taxon>
        <taxon>Laurasiatheria</taxon>
        <taxon>Chiroptera</taxon>
        <taxon>Yangochiroptera</taxon>
        <taxon>Vespertilionidae</taxon>
        <taxon>Cnephaeus</taxon>
    </lineage>
</organism>
<feature type="region of interest" description="Disordered" evidence="19">
    <location>
        <begin position="1403"/>
        <end position="1425"/>
    </location>
</feature>
<keyword evidence="14" id="KW-0206">Cytoskeleton</keyword>
<dbReference type="GO" id="GO:0008017">
    <property type="term" value="F:microtubule binding"/>
    <property type="evidence" value="ECO:0007669"/>
    <property type="project" value="InterPro"/>
</dbReference>
<dbReference type="InterPro" id="IPR027417">
    <property type="entry name" value="P-loop_NTPase"/>
</dbReference>
<comment type="caution">
    <text evidence="21">The sequence shown here is derived from an EMBL/GenBank/DDBJ whole genome shotgun (WGS) entry which is preliminary data.</text>
</comment>
<feature type="region of interest" description="Disordered" evidence="19">
    <location>
        <begin position="623"/>
        <end position="722"/>
    </location>
</feature>
<feature type="coiled-coil region" evidence="18">
    <location>
        <begin position="455"/>
        <end position="482"/>
    </location>
</feature>
<keyword evidence="7 16" id="KW-0853">WD repeat</keyword>
<evidence type="ECO:0000259" key="20">
    <source>
        <dbReference type="PROSITE" id="PS50067"/>
    </source>
</evidence>
<evidence type="ECO:0000256" key="8">
    <source>
        <dbReference type="ARBA" id="ARBA00022701"/>
    </source>
</evidence>
<comment type="caution">
    <text evidence="17">Lacks conserved residue(s) required for the propagation of feature annotation.</text>
</comment>
<dbReference type="FunFam" id="3.40.850.10:FF:000337">
    <property type="entry name" value="Kinesin-like protein"/>
    <property type="match status" value="1"/>
</dbReference>
<feature type="repeat" description="WD" evidence="16">
    <location>
        <begin position="1825"/>
        <end position="1866"/>
    </location>
</feature>